<evidence type="ECO:0000256" key="1">
    <source>
        <dbReference type="SAM" id="Phobius"/>
    </source>
</evidence>
<evidence type="ECO:0000313" key="4">
    <source>
        <dbReference type="EMBL" id="PMS14452.1"/>
    </source>
</evidence>
<accession>A0A2N7VBB0</accession>
<evidence type="ECO:0000259" key="2">
    <source>
        <dbReference type="Pfam" id="PF11394"/>
    </source>
</evidence>
<sequence>MTVNRPRAWPWFGALVALSLAWIAFTMYENYQHWQATGLMEPMGNKIRNGVLLVAALLAVGYAAVWGSSLLGQKGGRNTVGGRSANSVTTDRQPASAPAILSSSGAKYVLEARSLGVVVNRDVDHEIWEKIEQKADNFSSFLSQNEDDYADSADMRLSDYAQVSGLAFREAAGHAVEYWPIPTIIWGPPRDPKSDYRAARDISANRQQAGLGVHLFLWSDDANTNDGAAMASRLFDFFDKHPDVPAALVFCEDGDVMRYLVGPGGLMPQGRMVPKIPNSIVGIFVSRSDRVDKLIRPFAVDQSAAIDKDTTQYDVTRLWNYYWAKSDDRGPDSFHVSYINEMKHEGYEDPSPVNTMRASWWQQQLPAFWKQITNKGPGDFKPTPYLPIRWTTWQVEQFDKMPLIGYLHRPVDVKLTNDEGKLLPKSEQIAALKSGWASALGTLEPAMEPKRVFYDTTGDRQWAIPITQALSQEGAKAPDIGDVKQGYDIGRRIGNTGVSSPMVQLGLGLIASYKEGGASATINRRPDGNATIMMVSPPDAATRAAWQQQHGGHTPF</sequence>
<dbReference type="InterPro" id="IPR048303">
    <property type="entry name" value="Tla3_C"/>
</dbReference>
<dbReference type="Pfam" id="PF11394">
    <property type="entry name" value="Tla3_N"/>
    <property type="match status" value="1"/>
</dbReference>
<evidence type="ECO:0000259" key="3">
    <source>
        <dbReference type="Pfam" id="PF20995"/>
    </source>
</evidence>
<evidence type="ECO:0000313" key="5">
    <source>
        <dbReference type="Proteomes" id="UP000235616"/>
    </source>
</evidence>
<reference evidence="4 5" key="1">
    <citation type="submission" date="2018-01" db="EMBL/GenBank/DDBJ databases">
        <title>Whole genome analyses suggest that Burkholderia sensu lato contains two further novel genera in the rhizoxinica-symbiotica group Mycetohabitans gen. nov., and Trinickia gen. nov.: implications for the evolution of diazotrophy and nodulation in the Burkholderiaceae.</title>
        <authorList>
            <person name="Estrada-de los Santos P."/>
            <person name="Palmer M."/>
            <person name="Chavez-Ramirez B."/>
            <person name="Beukes C."/>
            <person name="Steenkamp E.T."/>
            <person name="Hirsch A.M."/>
            <person name="Manyaka P."/>
            <person name="Maluk M."/>
            <person name="Lafos M."/>
            <person name="Crook M."/>
            <person name="Gross E."/>
            <person name="Simon M.F."/>
            <person name="Bueno dos Reis Junior F."/>
            <person name="Poole P.S."/>
            <person name="Venter S.N."/>
            <person name="James E.K."/>
        </authorList>
    </citation>
    <scope>NUCLEOTIDE SEQUENCE [LARGE SCALE GENOMIC DNA]</scope>
    <source>
        <strain evidence="4 5">GIMN1.004</strain>
    </source>
</reference>
<feature type="domain" description="Type VI lipase adapter protein Tla3 N-terminal" evidence="2">
    <location>
        <begin position="108"/>
        <end position="262"/>
    </location>
</feature>
<keyword evidence="1" id="KW-0812">Transmembrane</keyword>
<dbReference type="AlphaFoldDB" id="A0A2N7VBB0"/>
<protein>
    <recommendedName>
        <fullName evidence="6">DUF2875 domain-containing protein</fullName>
    </recommendedName>
</protein>
<feature type="transmembrane region" description="Helical" evidence="1">
    <location>
        <begin position="12"/>
        <end position="31"/>
    </location>
</feature>
<feature type="transmembrane region" description="Helical" evidence="1">
    <location>
        <begin position="51"/>
        <end position="71"/>
    </location>
</feature>
<name>A0A2N7VBB0_9BURK</name>
<keyword evidence="1" id="KW-0472">Membrane</keyword>
<dbReference type="EMBL" id="PNYA01000046">
    <property type="protein sequence ID" value="PMS14452.1"/>
    <property type="molecule type" value="Genomic_DNA"/>
</dbReference>
<dbReference type="Pfam" id="PF20995">
    <property type="entry name" value="Tla3_C"/>
    <property type="match status" value="1"/>
</dbReference>
<gene>
    <name evidence="4" type="ORF">C0Z18_31570</name>
</gene>
<keyword evidence="5" id="KW-1185">Reference proteome</keyword>
<feature type="domain" description="Type VI lipase adapter protein Tla3 C-terminal" evidence="3">
    <location>
        <begin position="404"/>
        <end position="537"/>
    </location>
</feature>
<comment type="caution">
    <text evidence="4">The sequence shown here is derived from an EMBL/GenBank/DDBJ whole genome shotgun (WGS) entry which is preliminary data.</text>
</comment>
<keyword evidence="1" id="KW-1133">Transmembrane helix</keyword>
<dbReference type="OrthoDB" id="8837296at2"/>
<dbReference type="InterPro" id="IPR021531">
    <property type="entry name" value="Tla3_N"/>
</dbReference>
<organism evidence="4 5">
    <name type="scientific">Trinickia dabaoshanensis</name>
    <dbReference type="NCBI Taxonomy" id="564714"/>
    <lineage>
        <taxon>Bacteria</taxon>
        <taxon>Pseudomonadati</taxon>
        <taxon>Pseudomonadota</taxon>
        <taxon>Betaproteobacteria</taxon>
        <taxon>Burkholderiales</taxon>
        <taxon>Burkholderiaceae</taxon>
        <taxon>Trinickia</taxon>
    </lineage>
</organism>
<dbReference type="Proteomes" id="UP000235616">
    <property type="component" value="Unassembled WGS sequence"/>
</dbReference>
<evidence type="ECO:0008006" key="6">
    <source>
        <dbReference type="Google" id="ProtNLM"/>
    </source>
</evidence>
<proteinExistence type="predicted"/>